<dbReference type="EMBL" id="LXQA011394842">
    <property type="protein sequence ID" value="MCI95714.1"/>
    <property type="molecule type" value="Genomic_DNA"/>
</dbReference>
<dbReference type="Proteomes" id="UP000265520">
    <property type="component" value="Unassembled WGS sequence"/>
</dbReference>
<organism evidence="1 2">
    <name type="scientific">Trifolium medium</name>
    <dbReference type="NCBI Taxonomy" id="97028"/>
    <lineage>
        <taxon>Eukaryota</taxon>
        <taxon>Viridiplantae</taxon>
        <taxon>Streptophyta</taxon>
        <taxon>Embryophyta</taxon>
        <taxon>Tracheophyta</taxon>
        <taxon>Spermatophyta</taxon>
        <taxon>Magnoliopsida</taxon>
        <taxon>eudicotyledons</taxon>
        <taxon>Gunneridae</taxon>
        <taxon>Pentapetalae</taxon>
        <taxon>rosids</taxon>
        <taxon>fabids</taxon>
        <taxon>Fabales</taxon>
        <taxon>Fabaceae</taxon>
        <taxon>Papilionoideae</taxon>
        <taxon>50 kb inversion clade</taxon>
        <taxon>NPAAA clade</taxon>
        <taxon>Hologalegina</taxon>
        <taxon>IRL clade</taxon>
        <taxon>Trifolieae</taxon>
        <taxon>Trifolium</taxon>
    </lineage>
</organism>
<evidence type="ECO:0000313" key="1">
    <source>
        <dbReference type="EMBL" id="MCI95714.1"/>
    </source>
</evidence>
<reference evidence="1 2" key="1">
    <citation type="journal article" date="2018" name="Front. Plant Sci.">
        <title>Red Clover (Trifolium pratense) and Zigzag Clover (T. medium) - A Picture of Genomic Similarities and Differences.</title>
        <authorList>
            <person name="Dluhosova J."/>
            <person name="Istvanek J."/>
            <person name="Nedelnik J."/>
            <person name="Repkova J."/>
        </authorList>
    </citation>
    <scope>NUCLEOTIDE SEQUENCE [LARGE SCALE GENOMIC DNA]</scope>
    <source>
        <strain evidence="2">cv. 10/8</strain>
        <tissue evidence="1">Leaf</tissue>
    </source>
</reference>
<keyword evidence="2" id="KW-1185">Reference proteome</keyword>
<sequence length="57" mass="6494">MTRTQWRRFQLKKKLATQKVNVGGNATVVQKVELAKKPAKERLAPIVEKTETEDGKD</sequence>
<dbReference type="AlphaFoldDB" id="A0A392W4Y8"/>
<accession>A0A392W4Y8</accession>
<evidence type="ECO:0000313" key="2">
    <source>
        <dbReference type="Proteomes" id="UP000265520"/>
    </source>
</evidence>
<protein>
    <submittedName>
        <fullName evidence="1">Uncharacterized protein</fullName>
    </submittedName>
</protein>
<proteinExistence type="predicted"/>
<name>A0A392W4Y8_9FABA</name>
<feature type="non-terminal residue" evidence="1">
    <location>
        <position position="57"/>
    </location>
</feature>
<comment type="caution">
    <text evidence="1">The sequence shown here is derived from an EMBL/GenBank/DDBJ whole genome shotgun (WGS) entry which is preliminary data.</text>
</comment>